<dbReference type="Pfam" id="PF13205">
    <property type="entry name" value="Big_5"/>
    <property type="match status" value="1"/>
</dbReference>
<organism evidence="4 5">
    <name type="scientific">Eiseniibacteriota bacterium</name>
    <dbReference type="NCBI Taxonomy" id="2212470"/>
    <lineage>
        <taxon>Bacteria</taxon>
        <taxon>Candidatus Eiseniibacteriota</taxon>
    </lineage>
</organism>
<keyword evidence="1" id="KW-0732">Signal</keyword>
<accession>A0A849SU77</accession>
<feature type="domain" description="SbsA Ig-like" evidence="3">
    <location>
        <begin position="141"/>
        <end position="241"/>
    </location>
</feature>
<reference evidence="4 5" key="1">
    <citation type="submission" date="2020-04" db="EMBL/GenBank/DDBJ databases">
        <title>Metagenomic profiling of ammonia- and methane-oxidizing microorganisms in a Dutch drinking water treatment plant.</title>
        <authorList>
            <person name="Poghosyan L."/>
            <person name="Leucker S."/>
        </authorList>
    </citation>
    <scope>NUCLEOTIDE SEQUENCE [LARGE SCALE GENOMIC DNA]</scope>
    <source>
        <strain evidence="4">S-RSF-IL-03</strain>
    </source>
</reference>
<comment type="caution">
    <text evidence="4">The sequence shown here is derived from an EMBL/GenBank/DDBJ whole genome shotgun (WGS) entry which is preliminary data.</text>
</comment>
<sequence length="516" mass="56116">MWSRWHGAPGQQHLFDDDGDGTFDEERLNGLDDDHDGEVDEDLGVFAQQMMAADYRDDRPESGSQLDASGEVHARLWLTVHQETYSWSTIVSRRPFGGACIARYSGEVPAIHDFRDPDRLPWVAVLGLDHPVDPLAPAPPPPAIVEVFPGARATALPIDTQAWVRFAAPLDSTTVRTTSVFLKLDTRRIPIEVEWDEATLRIVITALEPLTPARTHTLVLSDALRARDGTPLDAAYEWQFRVIGVRRPEPQLPAAGATFQSPLTHLGWSGTEAAVGAVEYAVFVGADSAPVALRAVPELARVGRPFLVPVQGWSIGATVWWSVNAINRTLDESSNGPTVRFESVPAGTRIDSTQSSFQIYGWKQSTGAFSCSQAVLLAGNDYVNAVRMNLAGLAGLPIAAVRIETNTSDTSSVPTVWGVTETFNVCTLQFPGTPRPDTTLGALASAARVSGTRRLRFTSDRLGAFTSWALNGSNLAGFTFRFGSRTDLISVNQSPTPPFVRIFYYVPPAPRPDLAK</sequence>
<evidence type="ECO:0000313" key="5">
    <source>
        <dbReference type="Proteomes" id="UP000580839"/>
    </source>
</evidence>
<dbReference type="InterPro" id="IPR032812">
    <property type="entry name" value="SbsA_Ig"/>
</dbReference>
<feature type="region of interest" description="Disordered" evidence="2">
    <location>
        <begin position="1"/>
        <end position="39"/>
    </location>
</feature>
<evidence type="ECO:0000256" key="2">
    <source>
        <dbReference type="SAM" id="MobiDB-lite"/>
    </source>
</evidence>
<dbReference type="Proteomes" id="UP000580839">
    <property type="component" value="Unassembled WGS sequence"/>
</dbReference>
<protein>
    <recommendedName>
        <fullName evidence="3">SbsA Ig-like domain-containing protein</fullName>
    </recommendedName>
</protein>
<name>A0A849SU77_UNCEI</name>
<evidence type="ECO:0000256" key="1">
    <source>
        <dbReference type="ARBA" id="ARBA00022729"/>
    </source>
</evidence>
<proteinExistence type="predicted"/>
<dbReference type="EMBL" id="JABFRW010000158">
    <property type="protein sequence ID" value="NOT34940.1"/>
    <property type="molecule type" value="Genomic_DNA"/>
</dbReference>
<evidence type="ECO:0000259" key="3">
    <source>
        <dbReference type="Pfam" id="PF13205"/>
    </source>
</evidence>
<evidence type="ECO:0000313" key="4">
    <source>
        <dbReference type="EMBL" id="NOT34940.1"/>
    </source>
</evidence>
<dbReference type="AlphaFoldDB" id="A0A849SU77"/>
<gene>
    <name evidence="4" type="ORF">HOP12_12320</name>
</gene>